<dbReference type="EMBL" id="CP000830">
    <property type="protein sequence ID" value="ABV93269.1"/>
    <property type="molecule type" value="Genomic_DNA"/>
</dbReference>
<dbReference type="Pfam" id="PF07310">
    <property type="entry name" value="PAS_5"/>
    <property type="match status" value="1"/>
</dbReference>
<name>A8LK70_DINSH</name>
<reference evidence="2" key="1">
    <citation type="journal article" date="2010" name="ISME J.">
        <title>The complete genome sequence of the algal symbiont Dinoroseobacter shibae: a hitchhiker's guide to life in the sea.</title>
        <authorList>
            <person name="Wagner-Dobler I."/>
            <person name="Ballhausen B."/>
            <person name="Berger M."/>
            <person name="Brinkhoff T."/>
            <person name="Buchholz I."/>
            <person name="Bunk B."/>
            <person name="Cypionka H."/>
            <person name="Daniel R."/>
            <person name="Drepper T."/>
            <person name="Gerdts G."/>
            <person name="Hahnke S."/>
            <person name="Han C."/>
            <person name="Jahn D."/>
            <person name="Kalhoefer D."/>
            <person name="Kiss H."/>
            <person name="Klenk H.P."/>
            <person name="Kyrpides N."/>
            <person name="Liebl W."/>
            <person name="Liesegang H."/>
            <person name="Meincke L."/>
            <person name="Pati A."/>
            <person name="Petersen J."/>
            <person name="Piekarski T."/>
            <person name="Pommerenke C."/>
            <person name="Pradella S."/>
            <person name="Pukall R."/>
            <person name="Rabus R."/>
            <person name="Stackebrandt E."/>
            <person name="Thole S."/>
            <person name="Thompson L."/>
            <person name="Tielen P."/>
            <person name="Tomasch J."/>
            <person name="von Jan M."/>
            <person name="Wanphrut N."/>
            <person name="Wichels A."/>
            <person name="Zech H."/>
            <person name="Simon M."/>
        </authorList>
    </citation>
    <scope>NUCLEOTIDE SEQUENCE [LARGE SCALE GENOMIC DNA]</scope>
    <source>
        <strain evidence="2">DSM 16493 / NCIMB 14021 / DFL 12</strain>
    </source>
</reference>
<dbReference type="Proteomes" id="UP000006833">
    <property type="component" value="Chromosome"/>
</dbReference>
<evidence type="ECO:0000313" key="1">
    <source>
        <dbReference type="EMBL" id="ABV93269.1"/>
    </source>
</evidence>
<dbReference type="AlphaFoldDB" id="A8LK70"/>
<dbReference type="OrthoDB" id="8478628at2"/>
<organism evidence="1 2">
    <name type="scientific">Dinoroseobacter shibae (strain DSM 16493 / NCIMB 14021 / DFL 12)</name>
    <dbReference type="NCBI Taxonomy" id="398580"/>
    <lineage>
        <taxon>Bacteria</taxon>
        <taxon>Pseudomonadati</taxon>
        <taxon>Pseudomonadota</taxon>
        <taxon>Alphaproteobacteria</taxon>
        <taxon>Rhodobacterales</taxon>
        <taxon>Roseobacteraceae</taxon>
        <taxon>Dinoroseobacter</taxon>
    </lineage>
</organism>
<dbReference type="eggNOG" id="COG5388">
    <property type="taxonomic scope" value="Bacteria"/>
</dbReference>
<accession>A8LK70</accession>
<proteinExistence type="predicted"/>
<keyword evidence="2" id="KW-1185">Reference proteome</keyword>
<protein>
    <recommendedName>
        <fullName evidence="3">PAS domain-containing protein</fullName>
    </recommendedName>
</protein>
<evidence type="ECO:0008006" key="3">
    <source>
        <dbReference type="Google" id="ProtNLM"/>
    </source>
</evidence>
<evidence type="ECO:0000313" key="2">
    <source>
        <dbReference type="Proteomes" id="UP000006833"/>
    </source>
</evidence>
<dbReference type="HOGENOM" id="CLU_087251_0_0_5"/>
<sequence length="245" mass="26886">MPDHVSNVSDHVTQADNTIVSLNKKKVTLRSKILLDVMDYWESMRDGDALPRRADIDPRRIEGALPYAFILEEIAPGLARFRVAGGHLNDLMGMEVRGMPLSAVFNHTQRNKLLPMIENVFRSPSSLELTLQSRSPGAETTHAELLILPLLDDDGNVTRALGCLVAQGAILSPPYRFQVTQSRSTPLPAPTETGQPALRRPKVRAQDRVLEGFHEPAARYGTPTSAPAAEVAPAQSLPGYLRVIK</sequence>
<gene>
    <name evidence="1" type="ordered locus">Dshi_1527</name>
</gene>
<dbReference type="KEGG" id="dsh:Dshi_1527"/>
<dbReference type="InterPro" id="IPR009922">
    <property type="entry name" value="DUF1457"/>
</dbReference>
<dbReference type="STRING" id="398580.Dshi_1527"/>
<dbReference type="RefSeq" id="WP_012178199.1">
    <property type="nucleotide sequence ID" value="NC_009952.1"/>
</dbReference>